<name>A0A1J1IXD6_9DIPT</name>
<keyword evidence="2" id="KW-1185">Reference proteome</keyword>
<gene>
    <name evidence="1" type="ORF">CLUMA_CG017462</name>
</gene>
<dbReference type="Proteomes" id="UP000183832">
    <property type="component" value="Unassembled WGS sequence"/>
</dbReference>
<protein>
    <submittedName>
        <fullName evidence="1">CLUMA_CG017462, isoform A</fullName>
    </submittedName>
</protein>
<accession>A0A1J1IXD6</accession>
<dbReference type="AlphaFoldDB" id="A0A1J1IXD6"/>
<evidence type="ECO:0000313" key="2">
    <source>
        <dbReference type="Proteomes" id="UP000183832"/>
    </source>
</evidence>
<organism evidence="1 2">
    <name type="scientific">Clunio marinus</name>
    <dbReference type="NCBI Taxonomy" id="568069"/>
    <lineage>
        <taxon>Eukaryota</taxon>
        <taxon>Metazoa</taxon>
        <taxon>Ecdysozoa</taxon>
        <taxon>Arthropoda</taxon>
        <taxon>Hexapoda</taxon>
        <taxon>Insecta</taxon>
        <taxon>Pterygota</taxon>
        <taxon>Neoptera</taxon>
        <taxon>Endopterygota</taxon>
        <taxon>Diptera</taxon>
        <taxon>Nematocera</taxon>
        <taxon>Chironomoidea</taxon>
        <taxon>Chironomidae</taxon>
        <taxon>Clunio</taxon>
    </lineage>
</organism>
<dbReference type="EMBL" id="CVRI01000063">
    <property type="protein sequence ID" value="CRL04370.1"/>
    <property type="molecule type" value="Genomic_DNA"/>
</dbReference>
<proteinExistence type="predicted"/>
<evidence type="ECO:0000313" key="1">
    <source>
        <dbReference type="EMBL" id="CRL04370.1"/>
    </source>
</evidence>
<reference evidence="1 2" key="1">
    <citation type="submission" date="2015-04" db="EMBL/GenBank/DDBJ databases">
        <authorList>
            <person name="Syromyatnikov M.Y."/>
            <person name="Popov V.N."/>
        </authorList>
    </citation>
    <scope>NUCLEOTIDE SEQUENCE [LARGE SCALE GENOMIC DNA]</scope>
</reference>
<sequence>MFFLKLPSSLATLNLSVNIYINTNNDFSRSSLACLHNSNDNKVKEKSANYQRIEGMKCYLKSENKEGKWSSVKLTIEDTEKLCDNHQFPLHESKTIERNVRHKKFYALGSCRNWLIVSSISNP</sequence>